<dbReference type="PROSITE" id="PS51186">
    <property type="entry name" value="GNAT"/>
    <property type="match status" value="1"/>
</dbReference>
<dbReference type="RefSeq" id="WP_264733915.1">
    <property type="nucleotide sequence ID" value="NZ_JAPDNR010000001.1"/>
</dbReference>
<dbReference type="EMBL" id="JAPDNS010000002">
    <property type="protein sequence ID" value="MCW3487105.1"/>
    <property type="molecule type" value="Genomic_DNA"/>
</dbReference>
<dbReference type="Proteomes" id="UP001207742">
    <property type="component" value="Unassembled WGS sequence"/>
</dbReference>
<gene>
    <name evidence="2" type="ORF">OL497_24615</name>
</gene>
<sequence length="170" mass="19784">MIQLVSVTEANEAVYNLFEAAFPIEERRPWDKQLHLMAIGELRLLHILKDDVFAGFVFYWELPDFCFIDYFAILPAARGGGSGTQVMQLLEQRFSHIVLEVEPPLTEEAVRRIGFYERLGYQTFPQLYHQPPHHAHLPPLELRLMQKGMSSTDAAFQEIKDQLYKNIYSK</sequence>
<proteinExistence type="predicted"/>
<feature type="domain" description="N-acetyltransferase" evidence="1">
    <location>
        <begin position="2"/>
        <end position="147"/>
    </location>
</feature>
<dbReference type="Gene3D" id="3.40.630.30">
    <property type="match status" value="1"/>
</dbReference>
<name>A0ABT3ITS4_9BACT</name>
<reference evidence="2 3" key="1">
    <citation type="submission" date="2022-10" db="EMBL/GenBank/DDBJ databases">
        <title>Chitinophaga nivalis PC15 sp. nov., isolated from Pyeongchang county, South Korea.</title>
        <authorList>
            <person name="Trinh H.N."/>
        </authorList>
    </citation>
    <scope>NUCLEOTIDE SEQUENCE [LARGE SCALE GENOMIC DNA]</scope>
    <source>
        <strain evidence="2 3">PC14</strain>
    </source>
</reference>
<evidence type="ECO:0000313" key="2">
    <source>
        <dbReference type="EMBL" id="MCW3487105.1"/>
    </source>
</evidence>
<evidence type="ECO:0000259" key="1">
    <source>
        <dbReference type="PROSITE" id="PS51186"/>
    </source>
</evidence>
<evidence type="ECO:0000313" key="3">
    <source>
        <dbReference type="Proteomes" id="UP001207742"/>
    </source>
</evidence>
<accession>A0ABT3ITS4</accession>
<dbReference type="SUPFAM" id="SSF55729">
    <property type="entry name" value="Acyl-CoA N-acyltransferases (Nat)"/>
    <property type="match status" value="1"/>
</dbReference>
<dbReference type="CDD" id="cd04301">
    <property type="entry name" value="NAT_SF"/>
    <property type="match status" value="1"/>
</dbReference>
<organism evidence="2 3">
    <name type="scientific">Chitinophaga nivalis</name>
    <dbReference type="NCBI Taxonomy" id="2991709"/>
    <lineage>
        <taxon>Bacteria</taxon>
        <taxon>Pseudomonadati</taxon>
        <taxon>Bacteroidota</taxon>
        <taxon>Chitinophagia</taxon>
        <taxon>Chitinophagales</taxon>
        <taxon>Chitinophagaceae</taxon>
        <taxon>Chitinophaga</taxon>
    </lineage>
</organism>
<dbReference type="Pfam" id="PF00583">
    <property type="entry name" value="Acetyltransf_1"/>
    <property type="match status" value="1"/>
</dbReference>
<dbReference type="InterPro" id="IPR016181">
    <property type="entry name" value="Acyl_CoA_acyltransferase"/>
</dbReference>
<dbReference type="InterPro" id="IPR000182">
    <property type="entry name" value="GNAT_dom"/>
</dbReference>
<keyword evidence="3" id="KW-1185">Reference proteome</keyword>
<comment type="caution">
    <text evidence="2">The sequence shown here is derived from an EMBL/GenBank/DDBJ whole genome shotgun (WGS) entry which is preliminary data.</text>
</comment>
<protein>
    <submittedName>
        <fullName evidence="2">GNAT family N-acetyltransferase</fullName>
    </submittedName>
</protein>